<keyword evidence="1" id="KW-1133">Transmembrane helix</keyword>
<proteinExistence type="predicted"/>
<keyword evidence="1" id="KW-0472">Membrane</keyword>
<evidence type="ECO:0000259" key="3">
    <source>
        <dbReference type="Pfam" id="PF13115"/>
    </source>
</evidence>
<keyword evidence="2" id="KW-0732">Signal</keyword>
<feature type="transmembrane region" description="Helical" evidence="1">
    <location>
        <begin position="152"/>
        <end position="170"/>
    </location>
</feature>
<dbReference type="Proteomes" id="UP001164733">
    <property type="component" value="Chromosome"/>
</dbReference>
<evidence type="ECO:0000256" key="1">
    <source>
        <dbReference type="SAM" id="Phobius"/>
    </source>
</evidence>
<feature type="chain" id="PRO_5041382673" evidence="2">
    <location>
        <begin position="24"/>
        <end position="178"/>
    </location>
</feature>
<dbReference type="AlphaFoldDB" id="A0AA47EFC6"/>
<gene>
    <name evidence="4" type="ORF">LL038_16215</name>
</gene>
<dbReference type="EMBL" id="CP086239">
    <property type="protein sequence ID" value="WAG59176.1"/>
    <property type="molecule type" value="Genomic_DNA"/>
</dbReference>
<evidence type="ECO:0000313" key="4">
    <source>
        <dbReference type="EMBL" id="WAG59176.1"/>
    </source>
</evidence>
<feature type="domain" description="YtkA-like" evidence="3">
    <location>
        <begin position="35"/>
        <end position="128"/>
    </location>
</feature>
<feature type="signal peptide" evidence="2">
    <location>
        <begin position="1"/>
        <end position="23"/>
    </location>
</feature>
<evidence type="ECO:0000256" key="2">
    <source>
        <dbReference type="SAM" id="SignalP"/>
    </source>
</evidence>
<reference evidence="4" key="1">
    <citation type="submission" date="2021-11" db="EMBL/GenBank/DDBJ databases">
        <title>Clostridia strains as spoilage organisms.</title>
        <authorList>
            <person name="Wambui J."/>
            <person name="Stevens M.J.A."/>
            <person name="Stephan R."/>
        </authorList>
    </citation>
    <scope>NUCLEOTIDE SEQUENCE</scope>
    <source>
        <strain evidence="4">CF009</strain>
    </source>
</reference>
<name>A0AA47EFC6_9CLOT</name>
<dbReference type="InterPro" id="IPR032693">
    <property type="entry name" value="YtkA-like_dom"/>
</dbReference>
<organism evidence="4 5">
    <name type="scientific">Clostridium estertheticum</name>
    <dbReference type="NCBI Taxonomy" id="238834"/>
    <lineage>
        <taxon>Bacteria</taxon>
        <taxon>Bacillati</taxon>
        <taxon>Bacillota</taxon>
        <taxon>Clostridia</taxon>
        <taxon>Eubacteriales</taxon>
        <taxon>Clostridiaceae</taxon>
        <taxon>Clostridium</taxon>
    </lineage>
</organism>
<dbReference type="RefSeq" id="WP_216123738.1">
    <property type="nucleotide sequence ID" value="NZ_CP086239.1"/>
</dbReference>
<sequence>MKFKSLKSLVFTLILFLPFSTLAFASATNTQITKEVDGVKSSLTFSNEKVNPGSNNFTISILDKNGKPFPNANLKVTANMDNSTNMTGMSGMSADNKPMMITLKHGSMEGEYTGMVDFKSTGKWIVKSTFDVQGQSKTIDYNVNVQKSGPNFLIIGFAGVTVLIIVIAAINKKKSIKS</sequence>
<accession>A0AA47EFC6</accession>
<protein>
    <submittedName>
        <fullName evidence="4">FixH family protein</fullName>
    </submittedName>
</protein>
<keyword evidence="1" id="KW-0812">Transmembrane</keyword>
<dbReference type="Pfam" id="PF13115">
    <property type="entry name" value="YtkA"/>
    <property type="match status" value="1"/>
</dbReference>
<evidence type="ECO:0000313" key="5">
    <source>
        <dbReference type="Proteomes" id="UP001164733"/>
    </source>
</evidence>